<organism evidence="1 2">
    <name type="scientific">Chiloscyllium punctatum</name>
    <name type="common">Brownbanded bambooshark</name>
    <name type="synonym">Hemiscyllium punctatum</name>
    <dbReference type="NCBI Taxonomy" id="137246"/>
    <lineage>
        <taxon>Eukaryota</taxon>
        <taxon>Metazoa</taxon>
        <taxon>Chordata</taxon>
        <taxon>Craniata</taxon>
        <taxon>Vertebrata</taxon>
        <taxon>Chondrichthyes</taxon>
        <taxon>Elasmobranchii</taxon>
        <taxon>Galeomorphii</taxon>
        <taxon>Galeoidea</taxon>
        <taxon>Orectolobiformes</taxon>
        <taxon>Hemiscylliidae</taxon>
        <taxon>Chiloscyllium</taxon>
    </lineage>
</organism>
<evidence type="ECO:0000313" key="2">
    <source>
        <dbReference type="Proteomes" id="UP000287033"/>
    </source>
</evidence>
<dbReference type="Proteomes" id="UP000287033">
    <property type="component" value="Unassembled WGS sequence"/>
</dbReference>
<protein>
    <submittedName>
        <fullName evidence="1">Uncharacterized protein</fullName>
    </submittedName>
</protein>
<gene>
    <name evidence="1" type="ORF">chiPu_0018637</name>
</gene>
<reference evidence="1 2" key="1">
    <citation type="journal article" date="2018" name="Nat. Ecol. Evol.">
        <title>Shark genomes provide insights into elasmobranch evolution and the origin of vertebrates.</title>
        <authorList>
            <person name="Hara Y"/>
            <person name="Yamaguchi K"/>
            <person name="Onimaru K"/>
            <person name="Kadota M"/>
            <person name="Koyanagi M"/>
            <person name="Keeley SD"/>
            <person name="Tatsumi K"/>
            <person name="Tanaka K"/>
            <person name="Motone F"/>
            <person name="Kageyama Y"/>
            <person name="Nozu R"/>
            <person name="Adachi N"/>
            <person name="Nishimura O"/>
            <person name="Nakagawa R"/>
            <person name="Tanegashima C"/>
            <person name="Kiyatake I"/>
            <person name="Matsumoto R"/>
            <person name="Murakumo K"/>
            <person name="Nishida K"/>
            <person name="Terakita A"/>
            <person name="Kuratani S"/>
            <person name="Sato K"/>
            <person name="Hyodo S Kuraku.S."/>
        </authorList>
    </citation>
    <scope>NUCLEOTIDE SEQUENCE [LARGE SCALE GENOMIC DNA]</scope>
</reference>
<sequence length="146" mass="16369">MLCAVLGEDNAEKGLQEIMKMFTVKDALFMIAKSWDCIKPSTITECWYNDLHVGSHASEESTRPEQRLTTDVTENGRQLGLGDFVETEIDAWVTSDNSIGTETLTDDQIVNIGIEEQQESMDHLKGKENLIPTHPPVRFNEAIDSL</sequence>
<proteinExistence type="predicted"/>
<keyword evidence="2" id="KW-1185">Reference proteome</keyword>
<name>A0A401RPB2_CHIPU</name>
<dbReference type="AlphaFoldDB" id="A0A401RPB2"/>
<accession>A0A401RPB2</accession>
<dbReference type="EMBL" id="BEZZ01001634">
    <property type="protein sequence ID" value="GCC19944.1"/>
    <property type="molecule type" value="Genomic_DNA"/>
</dbReference>
<evidence type="ECO:0000313" key="1">
    <source>
        <dbReference type="EMBL" id="GCC19944.1"/>
    </source>
</evidence>
<comment type="caution">
    <text evidence="1">The sequence shown here is derived from an EMBL/GenBank/DDBJ whole genome shotgun (WGS) entry which is preliminary data.</text>
</comment>